<feature type="region of interest" description="Disordered" evidence="1">
    <location>
        <begin position="85"/>
        <end position="106"/>
    </location>
</feature>
<dbReference type="InterPro" id="IPR000801">
    <property type="entry name" value="Esterase-like"/>
</dbReference>
<evidence type="ECO:0000313" key="3">
    <source>
        <dbReference type="EMBL" id="QDU19827.1"/>
    </source>
</evidence>
<dbReference type="Proteomes" id="UP000319576">
    <property type="component" value="Chromosome"/>
</dbReference>
<dbReference type="Pfam" id="PF00756">
    <property type="entry name" value="Esterase"/>
    <property type="match status" value="1"/>
</dbReference>
<feature type="chain" id="PRO_5022057717" evidence="2">
    <location>
        <begin position="21"/>
        <end position="365"/>
    </location>
</feature>
<dbReference type="Gene3D" id="3.40.50.1820">
    <property type="entry name" value="alpha/beta hydrolase"/>
    <property type="match status" value="1"/>
</dbReference>
<dbReference type="SUPFAM" id="SSF53474">
    <property type="entry name" value="alpha/beta-Hydrolases"/>
    <property type="match status" value="1"/>
</dbReference>
<evidence type="ECO:0000256" key="2">
    <source>
        <dbReference type="SAM" id="SignalP"/>
    </source>
</evidence>
<dbReference type="InterPro" id="IPR050583">
    <property type="entry name" value="Mycobacterial_A85_antigen"/>
</dbReference>
<accession>A0A517XQP2</accession>
<dbReference type="PANTHER" id="PTHR48098:SF3">
    <property type="entry name" value="IRON(III) ENTEROBACTIN ESTERASE"/>
    <property type="match status" value="1"/>
</dbReference>
<dbReference type="PANTHER" id="PTHR48098">
    <property type="entry name" value="ENTEROCHELIN ESTERASE-RELATED"/>
    <property type="match status" value="1"/>
</dbReference>
<dbReference type="AlphaFoldDB" id="A0A517XQP2"/>
<dbReference type="OrthoDB" id="9775130at2"/>
<proteinExistence type="predicted"/>
<dbReference type="KEGG" id="uli:ETAA1_17650"/>
<reference evidence="3 4" key="1">
    <citation type="submission" date="2019-02" db="EMBL/GenBank/DDBJ databases">
        <title>Deep-cultivation of Planctomycetes and their phenomic and genomic characterization uncovers novel biology.</title>
        <authorList>
            <person name="Wiegand S."/>
            <person name="Jogler M."/>
            <person name="Boedeker C."/>
            <person name="Pinto D."/>
            <person name="Vollmers J."/>
            <person name="Rivas-Marin E."/>
            <person name="Kohn T."/>
            <person name="Peeters S.H."/>
            <person name="Heuer A."/>
            <person name="Rast P."/>
            <person name="Oberbeckmann S."/>
            <person name="Bunk B."/>
            <person name="Jeske O."/>
            <person name="Meyerdierks A."/>
            <person name="Storesund J.E."/>
            <person name="Kallscheuer N."/>
            <person name="Luecker S."/>
            <person name="Lage O.M."/>
            <person name="Pohl T."/>
            <person name="Merkel B.J."/>
            <person name="Hornburger P."/>
            <person name="Mueller R.-W."/>
            <person name="Bruemmer F."/>
            <person name="Labrenz M."/>
            <person name="Spormann A.M."/>
            <person name="Op den Camp H."/>
            <person name="Overmann J."/>
            <person name="Amann R."/>
            <person name="Jetten M.S.M."/>
            <person name="Mascher T."/>
            <person name="Medema M.H."/>
            <person name="Devos D.P."/>
            <person name="Kaster A.-K."/>
            <person name="Ovreas L."/>
            <person name="Rohde M."/>
            <person name="Galperin M.Y."/>
            <person name="Jogler C."/>
        </authorList>
    </citation>
    <scope>NUCLEOTIDE SEQUENCE [LARGE SCALE GENOMIC DNA]</scope>
    <source>
        <strain evidence="3 4">ETA_A1</strain>
    </source>
</reference>
<organism evidence="3 4">
    <name type="scientific">Urbifossiella limnaea</name>
    <dbReference type="NCBI Taxonomy" id="2528023"/>
    <lineage>
        <taxon>Bacteria</taxon>
        <taxon>Pseudomonadati</taxon>
        <taxon>Planctomycetota</taxon>
        <taxon>Planctomycetia</taxon>
        <taxon>Gemmatales</taxon>
        <taxon>Gemmataceae</taxon>
        <taxon>Urbifossiella</taxon>
    </lineage>
</organism>
<evidence type="ECO:0000256" key="1">
    <source>
        <dbReference type="SAM" id="MobiDB-lite"/>
    </source>
</evidence>
<keyword evidence="4" id="KW-1185">Reference proteome</keyword>
<dbReference type="RefSeq" id="WP_145236390.1">
    <property type="nucleotide sequence ID" value="NZ_CP036273.1"/>
</dbReference>
<feature type="signal peptide" evidence="2">
    <location>
        <begin position="1"/>
        <end position="20"/>
    </location>
</feature>
<keyword evidence="2" id="KW-0732">Signal</keyword>
<sequence precursor="true">MFKLRMAVLLTLFASSISSAQPPVRKYDDKGAPPFKVLKEGENPPLDAYDNFVIGPKYVPAPERKKVEGVPEGKVEQFEIDSKDTKLFNPGTSRGKTTPKLDPNNPKTVIVETHAIDYKRKIGVYIPPGYKEGTEAPFMVVHDGPGQAAGYKTILDNLIAQKRIPPIVLISIQNGGGDAQGHERGKEYDNMNGDYATYIEDEVLPRVEKNCKVKLTKDPDGRAAMGSSSGGSCALIMAWFRNDLYHRVLTTSGTFVNQAWPFDPKYPDGAWGFHETLIPKEPKKPIRIFLSVGDRDSLNPNVMRDGMHDWVEANHRMAKVLKEKGYEYQYLFCLGQGHGIGGAQQQFLPHAIEWVWKGYAPKKDK</sequence>
<dbReference type="EMBL" id="CP036273">
    <property type="protein sequence ID" value="QDU19827.1"/>
    <property type="molecule type" value="Genomic_DNA"/>
</dbReference>
<protein>
    <submittedName>
        <fullName evidence="3">Enterobactin/ferric enterobactin esterase</fullName>
    </submittedName>
</protein>
<dbReference type="InterPro" id="IPR029058">
    <property type="entry name" value="AB_hydrolase_fold"/>
</dbReference>
<name>A0A517XQP2_9BACT</name>
<evidence type="ECO:0000313" key="4">
    <source>
        <dbReference type="Proteomes" id="UP000319576"/>
    </source>
</evidence>
<gene>
    <name evidence="3" type="ORF">ETAA1_17650</name>
</gene>